<feature type="compositionally biased region" description="Basic residues" evidence="1">
    <location>
        <begin position="107"/>
        <end position="116"/>
    </location>
</feature>
<gene>
    <name evidence="2" type="ORF">CROQUDRAFT_110246</name>
</gene>
<organism evidence="2 3">
    <name type="scientific">Cronartium quercuum f. sp. fusiforme G11</name>
    <dbReference type="NCBI Taxonomy" id="708437"/>
    <lineage>
        <taxon>Eukaryota</taxon>
        <taxon>Fungi</taxon>
        <taxon>Dikarya</taxon>
        <taxon>Basidiomycota</taxon>
        <taxon>Pucciniomycotina</taxon>
        <taxon>Pucciniomycetes</taxon>
        <taxon>Pucciniales</taxon>
        <taxon>Coleosporiaceae</taxon>
        <taxon>Cronartium</taxon>
    </lineage>
</organism>
<dbReference type="EMBL" id="MU167370">
    <property type="protein sequence ID" value="KAG0141812.1"/>
    <property type="molecule type" value="Genomic_DNA"/>
</dbReference>
<sequence length="276" mass="31170">MTSFRFSHRKVILDLSRQKVFQKSQQEERTSLTSRRHCRKSARRIHTKRAFFCAEISTVDSKESVGLSISKTDINPKRRNSTPNMCFQSGQGTNSASQGSCPSKKERAFRHSKPTRCHSETSTGFLGTSIQNDLKDLEVRKQGRQNRRNAIDLESLDHDSTSPQVADGSSELNTILAGKKQPFFDPSGAWIDVHTNDINSEDKNKKSLKSKENHFEKMNKFTRNDNVGHGSFSFQVPLDNSLHSHGNQERQAPAMWHPIYNRGCAGTHLPMGKKAV</sequence>
<dbReference type="AlphaFoldDB" id="A0A9P6NCN3"/>
<evidence type="ECO:0000256" key="1">
    <source>
        <dbReference type="SAM" id="MobiDB-lite"/>
    </source>
</evidence>
<evidence type="ECO:0000313" key="3">
    <source>
        <dbReference type="Proteomes" id="UP000886653"/>
    </source>
</evidence>
<name>A0A9P6NCN3_9BASI</name>
<comment type="caution">
    <text evidence="2">The sequence shown here is derived from an EMBL/GenBank/DDBJ whole genome shotgun (WGS) entry which is preliminary data.</text>
</comment>
<proteinExistence type="predicted"/>
<keyword evidence="3" id="KW-1185">Reference proteome</keyword>
<feature type="compositionally biased region" description="Basic and acidic residues" evidence="1">
    <location>
        <begin position="149"/>
        <end position="160"/>
    </location>
</feature>
<accession>A0A9P6NCN3</accession>
<feature type="region of interest" description="Disordered" evidence="1">
    <location>
        <begin position="73"/>
        <end position="124"/>
    </location>
</feature>
<feature type="compositionally biased region" description="Polar residues" evidence="1">
    <location>
        <begin position="81"/>
        <end position="101"/>
    </location>
</feature>
<feature type="region of interest" description="Disordered" evidence="1">
    <location>
        <begin position="148"/>
        <end position="168"/>
    </location>
</feature>
<dbReference type="Proteomes" id="UP000886653">
    <property type="component" value="Unassembled WGS sequence"/>
</dbReference>
<protein>
    <submittedName>
        <fullName evidence="2">Uncharacterized protein</fullName>
    </submittedName>
</protein>
<reference evidence="2" key="1">
    <citation type="submission" date="2013-11" db="EMBL/GenBank/DDBJ databases">
        <title>Genome sequence of the fusiform rust pathogen reveals effectors for host alternation and coevolution with pine.</title>
        <authorList>
            <consortium name="DOE Joint Genome Institute"/>
            <person name="Smith K."/>
            <person name="Pendleton A."/>
            <person name="Kubisiak T."/>
            <person name="Anderson C."/>
            <person name="Salamov A."/>
            <person name="Aerts A."/>
            <person name="Riley R."/>
            <person name="Clum A."/>
            <person name="Lindquist E."/>
            <person name="Ence D."/>
            <person name="Campbell M."/>
            <person name="Kronenberg Z."/>
            <person name="Feau N."/>
            <person name="Dhillon B."/>
            <person name="Hamelin R."/>
            <person name="Burleigh J."/>
            <person name="Smith J."/>
            <person name="Yandell M."/>
            <person name="Nelson C."/>
            <person name="Grigoriev I."/>
            <person name="Davis J."/>
        </authorList>
    </citation>
    <scope>NUCLEOTIDE SEQUENCE</scope>
    <source>
        <strain evidence="2">G11</strain>
    </source>
</reference>
<evidence type="ECO:0000313" key="2">
    <source>
        <dbReference type="EMBL" id="KAG0141812.1"/>
    </source>
</evidence>